<dbReference type="PROSITE" id="PS50887">
    <property type="entry name" value="GGDEF"/>
    <property type="match status" value="1"/>
</dbReference>
<evidence type="ECO:0000259" key="2">
    <source>
        <dbReference type="PROSITE" id="PS50887"/>
    </source>
</evidence>
<dbReference type="Pfam" id="PF00990">
    <property type="entry name" value="GGDEF"/>
    <property type="match status" value="1"/>
</dbReference>
<proteinExistence type="predicted"/>
<accession>A0ABV7X4W1</accession>
<feature type="domain" description="GGDEF" evidence="2">
    <location>
        <begin position="235"/>
        <end position="368"/>
    </location>
</feature>
<dbReference type="Gene3D" id="3.30.70.270">
    <property type="match status" value="1"/>
</dbReference>
<dbReference type="NCBIfam" id="TIGR00254">
    <property type="entry name" value="GGDEF"/>
    <property type="match status" value="1"/>
</dbReference>
<feature type="transmembrane region" description="Helical" evidence="1">
    <location>
        <begin position="92"/>
        <end position="112"/>
    </location>
</feature>
<protein>
    <submittedName>
        <fullName evidence="3">Diguanylate cyclase domain-containing protein</fullName>
        <ecNumber evidence="3">2.7.7.65</ecNumber>
    </submittedName>
</protein>
<name>A0ABV7X4W1_9SPHN</name>
<dbReference type="InterPro" id="IPR000160">
    <property type="entry name" value="GGDEF_dom"/>
</dbReference>
<feature type="transmembrane region" description="Helical" evidence="1">
    <location>
        <begin position="20"/>
        <end position="43"/>
    </location>
</feature>
<dbReference type="CDD" id="cd01949">
    <property type="entry name" value="GGDEF"/>
    <property type="match status" value="1"/>
</dbReference>
<feature type="transmembrane region" description="Helical" evidence="1">
    <location>
        <begin position="118"/>
        <end position="136"/>
    </location>
</feature>
<dbReference type="InterPro" id="IPR029787">
    <property type="entry name" value="Nucleotide_cyclase"/>
</dbReference>
<dbReference type="SUPFAM" id="SSF55073">
    <property type="entry name" value="Nucleotide cyclase"/>
    <property type="match status" value="1"/>
</dbReference>
<keyword evidence="1" id="KW-0812">Transmembrane</keyword>
<evidence type="ECO:0000313" key="3">
    <source>
        <dbReference type="EMBL" id="MFC3711190.1"/>
    </source>
</evidence>
<comment type="caution">
    <text evidence="3">The sequence shown here is derived from an EMBL/GenBank/DDBJ whole genome shotgun (WGS) entry which is preliminary data.</text>
</comment>
<keyword evidence="3" id="KW-0548">Nucleotidyltransferase</keyword>
<dbReference type="EC" id="2.7.7.65" evidence="3"/>
<feature type="transmembrane region" description="Helical" evidence="1">
    <location>
        <begin position="49"/>
        <end position="71"/>
    </location>
</feature>
<dbReference type="Proteomes" id="UP001595615">
    <property type="component" value="Unassembled WGS sequence"/>
</dbReference>
<reference evidence="4" key="1">
    <citation type="journal article" date="2019" name="Int. J. Syst. Evol. Microbiol.">
        <title>The Global Catalogue of Microorganisms (GCM) 10K type strain sequencing project: providing services to taxonomists for standard genome sequencing and annotation.</title>
        <authorList>
            <consortium name="The Broad Institute Genomics Platform"/>
            <consortium name="The Broad Institute Genome Sequencing Center for Infectious Disease"/>
            <person name="Wu L."/>
            <person name="Ma J."/>
        </authorList>
    </citation>
    <scope>NUCLEOTIDE SEQUENCE [LARGE SCALE GENOMIC DNA]</scope>
    <source>
        <strain evidence="4">KCTC 42644</strain>
    </source>
</reference>
<keyword evidence="1" id="KW-1133">Transmembrane helix</keyword>
<keyword evidence="4" id="KW-1185">Reference proteome</keyword>
<organism evidence="3 4">
    <name type="scientific">Sphingoaurantiacus capsulatus</name>
    <dbReference type="NCBI Taxonomy" id="1771310"/>
    <lineage>
        <taxon>Bacteria</taxon>
        <taxon>Pseudomonadati</taxon>
        <taxon>Pseudomonadota</taxon>
        <taxon>Alphaproteobacteria</taxon>
        <taxon>Sphingomonadales</taxon>
        <taxon>Sphingosinicellaceae</taxon>
        <taxon>Sphingoaurantiacus</taxon>
    </lineage>
</organism>
<dbReference type="InterPro" id="IPR043128">
    <property type="entry name" value="Rev_trsase/Diguanyl_cyclase"/>
</dbReference>
<dbReference type="SMART" id="SM00267">
    <property type="entry name" value="GGDEF"/>
    <property type="match status" value="1"/>
</dbReference>
<dbReference type="EMBL" id="JBHRXV010000001">
    <property type="protein sequence ID" value="MFC3711190.1"/>
    <property type="molecule type" value="Genomic_DNA"/>
</dbReference>
<feature type="transmembrane region" description="Helical" evidence="1">
    <location>
        <begin position="143"/>
        <end position="161"/>
    </location>
</feature>
<dbReference type="PANTHER" id="PTHR46663:SF2">
    <property type="entry name" value="GGDEF DOMAIN-CONTAINING PROTEIN"/>
    <property type="match status" value="1"/>
</dbReference>
<dbReference type="GO" id="GO:0052621">
    <property type="term" value="F:diguanylate cyclase activity"/>
    <property type="evidence" value="ECO:0007669"/>
    <property type="project" value="UniProtKB-EC"/>
</dbReference>
<keyword evidence="1" id="KW-0472">Membrane</keyword>
<evidence type="ECO:0000313" key="4">
    <source>
        <dbReference type="Proteomes" id="UP001595615"/>
    </source>
</evidence>
<sequence length="368" mass="38822">MQQPADHLKQTIYVELVRGLFTTLTPSAVMSLVFLLCVALVASQGGSTLATGVGIAGIVASVARLATIAAFRGETFSPALTAPRARTLEHRFMAAYLSFALCLGAYGGVLFAGPGADIHMLTACLLVGYCAGVAAGIGLRPGIAIPSMIIAMAPAIIVAALSGAPLYIGMAAITGALLAAGCRSVLERHRLTIAEIGKRITFESLARRDELTELPNRLALREAFEGDFAGPAKGELIAVHYLDLDGFKPVNDRFGHPVGDALLVAVSERIREALLPGDIAARLGGDEFVILQRGLRHADETEMTVQRLLQALHRPFPLGGRDIRISACIGTVTTADTSRDLEYLLERADTALYAAKRRGAGRAERAAA</sequence>
<dbReference type="RefSeq" id="WP_380855623.1">
    <property type="nucleotide sequence ID" value="NZ_JBHRXV010000001.1"/>
</dbReference>
<gene>
    <name evidence="3" type="ORF">ACFOMD_01315</name>
</gene>
<dbReference type="InterPro" id="IPR052163">
    <property type="entry name" value="DGC-Regulatory_Protein"/>
</dbReference>
<evidence type="ECO:0000256" key="1">
    <source>
        <dbReference type="SAM" id="Phobius"/>
    </source>
</evidence>
<dbReference type="PANTHER" id="PTHR46663">
    <property type="entry name" value="DIGUANYLATE CYCLASE DGCT-RELATED"/>
    <property type="match status" value="1"/>
</dbReference>
<keyword evidence="3" id="KW-0808">Transferase</keyword>